<dbReference type="InterPro" id="IPR014755">
    <property type="entry name" value="Cu-Rt/internalin_Ig-like"/>
</dbReference>
<keyword evidence="4" id="KW-0186">Copper</keyword>
<evidence type="ECO:0000256" key="3">
    <source>
        <dbReference type="ARBA" id="ARBA00022729"/>
    </source>
</evidence>
<evidence type="ECO:0000256" key="2">
    <source>
        <dbReference type="ARBA" id="ARBA00022723"/>
    </source>
</evidence>
<dbReference type="PANTHER" id="PTHR34820">
    <property type="entry name" value="INNER MEMBRANE PROTEIN YEBZ"/>
    <property type="match status" value="1"/>
</dbReference>
<keyword evidence="10" id="KW-1185">Reference proteome</keyword>
<sequence>MAIAPRSILAALICGLLVVFCSPAALAHDSLKASSPAKDATVTSLDEIELEFTSRVRMPFVALRDAGDRQMDLGEPQVEGKFVRTEVPEPLPAGKYVIAWRVVSSDGHPIEGEIPFTAEGEPSPEPSTPTPAAERSTPPSVPAETTAPAAPESSAVAAAEAGDGIPGWIWVAAAALALVGVGLWLAGSRAKRPE</sequence>
<evidence type="ECO:0000256" key="5">
    <source>
        <dbReference type="SAM" id="MobiDB-lite"/>
    </source>
</evidence>
<gene>
    <name evidence="9" type="ORF">OUY24_06435</name>
</gene>
<feature type="signal peptide" evidence="7">
    <location>
        <begin position="1"/>
        <end position="27"/>
    </location>
</feature>
<keyword evidence="6" id="KW-0472">Membrane</keyword>
<accession>A0ABT4SSL0</accession>
<feature type="chain" id="PRO_5046036180" evidence="7">
    <location>
        <begin position="28"/>
        <end position="194"/>
    </location>
</feature>
<keyword evidence="6" id="KW-0812">Transmembrane</keyword>
<dbReference type="Gene3D" id="2.60.40.1220">
    <property type="match status" value="1"/>
</dbReference>
<evidence type="ECO:0000256" key="7">
    <source>
        <dbReference type="SAM" id="SignalP"/>
    </source>
</evidence>
<keyword evidence="6" id="KW-1133">Transmembrane helix</keyword>
<organism evidence="9 10">
    <name type="scientific">Nonomuraea ferruginea</name>
    <dbReference type="NCBI Taxonomy" id="46174"/>
    <lineage>
        <taxon>Bacteria</taxon>
        <taxon>Bacillati</taxon>
        <taxon>Actinomycetota</taxon>
        <taxon>Actinomycetes</taxon>
        <taxon>Streptosporangiales</taxon>
        <taxon>Streptosporangiaceae</taxon>
        <taxon>Nonomuraea</taxon>
    </lineage>
</organism>
<keyword evidence="3 7" id="KW-0732">Signal</keyword>
<evidence type="ECO:0000259" key="8">
    <source>
        <dbReference type="Pfam" id="PF04234"/>
    </source>
</evidence>
<dbReference type="SUPFAM" id="SSF81296">
    <property type="entry name" value="E set domains"/>
    <property type="match status" value="1"/>
</dbReference>
<evidence type="ECO:0000256" key="6">
    <source>
        <dbReference type="SAM" id="Phobius"/>
    </source>
</evidence>
<name>A0ABT4SSL0_9ACTN</name>
<protein>
    <submittedName>
        <fullName evidence="9">Copper resistance protein CopC</fullName>
    </submittedName>
</protein>
<feature type="region of interest" description="Disordered" evidence="5">
    <location>
        <begin position="110"/>
        <end position="158"/>
    </location>
</feature>
<evidence type="ECO:0000256" key="4">
    <source>
        <dbReference type="ARBA" id="ARBA00023008"/>
    </source>
</evidence>
<feature type="compositionally biased region" description="Low complexity" evidence="5">
    <location>
        <begin position="130"/>
        <end position="158"/>
    </location>
</feature>
<dbReference type="InterPro" id="IPR007348">
    <property type="entry name" value="CopC_dom"/>
</dbReference>
<dbReference type="InterPro" id="IPR032694">
    <property type="entry name" value="CopC/D"/>
</dbReference>
<dbReference type="InterPro" id="IPR014756">
    <property type="entry name" value="Ig_E-set"/>
</dbReference>
<keyword evidence="2" id="KW-0479">Metal-binding</keyword>
<evidence type="ECO:0000313" key="9">
    <source>
        <dbReference type="EMBL" id="MDA0640251.1"/>
    </source>
</evidence>
<comment type="subcellular location">
    <subcellularLocation>
        <location evidence="1">Cell envelope</location>
    </subcellularLocation>
</comment>
<feature type="domain" description="CopC" evidence="8">
    <location>
        <begin position="28"/>
        <end position="117"/>
    </location>
</feature>
<comment type="caution">
    <text evidence="9">The sequence shown here is derived from an EMBL/GenBank/DDBJ whole genome shotgun (WGS) entry which is preliminary data.</text>
</comment>
<evidence type="ECO:0000313" key="10">
    <source>
        <dbReference type="Proteomes" id="UP001212498"/>
    </source>
</evidence>
<proteinExistence type="predicted"/>
<reference evidence="9 10" key="1">
    <citation type="submission" date="2022-11" db="EMBL/GenBank/DDBJ databases">
        <title>Nonomuraea corallina sp. nov., a new species of the genus Nonomuraea isolated from sea side sediment in Thai sea.</title>
        <authorList>
            <person name="Ngamcharungchit C."/>
            <person name="Matsumoto A."/>
            <person name="Suriyachadkun C."/>
            <person name="Panbangred W."/>
            <person name="Inahashi Y."/>
            <person name="Intra B."/>
        </authorList>
    </citation>
    <scope>NUCLEOTIDE SEQUENCE [LARGE SCALE GENOMIC DNA]</scope>
    <source>
        <strain evidence="9 10">DSM 43553</strain>
    </source>
</reference>
<dbReference type="PANTHER" id="PTHR34820:SF4">
    <property type="entry name" value="INNER MEMBRANE PROTEIN YEBZ"/>
    <property type="match status" value="1"/>
</dbReference>
<feature type="transmembrane region" description="Helical" evidence="6">
    <location>
        <begin position="167"/>
        <end position="186"/>
    </location>
</feature>
<dbReference type="Pfam" id="PF04234">
    <property type="entry name" value="CopC"/>
    <property type="match status" value="1"/>
</dbReference>
<dbReference type="RefSeq" id="WP_271275538.1">
    <property type="nucleotide sequence ID" value="NZ_BAABFD010000026.1"/>
</dbReference>
<dbReference type="EMBL" id="JAPNUD010000011">
    <property type="protein sequence ID" value="MDA0640251.1"/>
    <property type="molecule type" value="Genomic_DNA"/>
</dbReference>
<evidence type="ECO:0000256" key="1">
    <source>
        <dbReference type="ARBA" id="ARBA00004196"/>
    </source>
</evidence>
<dbReference type="Proteomes" id="UP001212498">
    <property type="component" value="Unassembled WGS sequence"/>
</dbReference>